<sequence length="122" mass="14217">MSLPLNSDVHSARTHDSTCAKRVLFGLKKQFLRLVSILAHQGYLHQWVCFHTQGVFLSMVHMENILRGLKSRNGGLVERSFPWLDHFRRLSKNYERSTASAKTFIPLSFTKIILNKLEQWFT</sequence>
<dbReference type="PANTHER" id="PTHR30007">
    <property type="entry name" value="PHP DOMAIN PROTEIN"/>
    <property type="match status" value="1"/>
</dbReference>
<dbReference type="Proteomes" id="UP000239425">
    <property type="component" value="Unassembled WGS sequence"/>
</dbReference>
<accession>A0A2S5R7F5</accession>
<keyword evidence="2" id="KW-1185">Reference proteome</keyword>
<dbReference type="EMBL" id="PHHC01000137">
    <property type="protein sequence ID" value="PPE03112.1"/>
    <property type="molecule type" value="Genomic_DNA"/>
</dbReference>
<proteinExistence type="predicted"/>
<evidence type="ECO:0000313" key="2">
    <source>
        <dbReference type="Proteomes" id="UP000239425"/>
    </source>
</evidence>
<protein>
    <submittedName>
        <fullName evidence="1">Uncharacterized protein</fullName>
    </submittedName>
</protein>
<dbReference type="AlphaFoldDB" id="A0A2S5R7F5"/>
<evidence type="ECO:0000313" key="1">
    <source>
        <dbReference type="EMBL" id="PPE03112.1"/>
    </source>
</evidence>
<reference evidence="1 2" key="1">
    <citation type="submission" date="2017-11" db="EMBL/GenBank/DDBJ databases">
        <title>Comparative genomic analysis of Holospora spp., intranuclear symbionts of paramecia.</title>
        <authorList>
            <person name="Garushyants S.K."/>
            <person name="Beliavskaya A."/>
            <person name="Malko D.B."/>
            <person name="Logacheva M.D."/>
            <person name="Rautian M.S."/>
            <person name="Gelfand M.S."/>
        </authorList>
    </citation>
    <scope>NUCLEOTIDE SEQUENCE [LARGE SCALE GENOMIC DNA]</scope>
    <source>
        <strain evidence="2">02AZ16</strain>
    </source>
</reference>
<comment type="caution">
    <text evidence="1">The sequence shown here is derived from an EMBL/GenBank/DDBJ whole genome shotgun (WGS) entry which is preliminary data.</text>
</comment>
<name>A0A2S5R7F5_9PROT</name>
<gene>
    <name evidence="1" type="ORF">HCUR_01434</name>
</gene>
<dbReference type="OrthoDB" id="7278099at2"/>
<organism evidence="1 2">
    <name type="scientific">Holospora curviuscula</name>
    <dbReference type="NCBI Taxonomy" id="1082868"/>
    <lineage>
        <taxon>Bacteria</taxon>
        <taxon>Pseudomonadati</taxon>
        <taxon>Pseudomonadota</taxon>
        <taxon>Alphaproteobacteria</taxon>
        <taxon>Holosporales</taxon>
        <taxon>Holosporaceae</taxon>
        <taxon>Holospora</taxon>
    </lineage>
</organism>
<dbReference type="PANTHER" id="PTHR30007:SF0">
    <property type="entry name" value="TRANSPOSASE"/>
    <property type="match status" value="1"/>
</dbReference>